<evidence type="ECO:0000256" key="5">
    <source>
        <dbReference type="ARBA" id="ARBA00022801"/>
    </source>
</evidence>
<keyword evidence="6" id="KW-0347">Helicase</keyword>
<keyword evidence="7" id="KW-0067">ATP-binding</keyword>
<evidence type="ECO:0000256" key="15">
    <source>
        <dbReference type="SAM" id="MobiDB-lite"/>
    </source>
</evidence>
<evidence type="ECO:0000256" key="8">
    <source>
        <dbReference type="ARBA" id="ARBA00023125"/>
    </source>
</evidence>
<keyword evidence="5" id="KW-0378">Hydrolase</keyword>
<evidence type="ECO:0000256" key="11">
    <source>
        <dbReference type="ARBA" id="ARBA00023242"/>
    </source>
</evidence>
<feature type="region of interest" description="Disordered" evidence="15">
    <location>
        <begin position="756"/>
        <end position="822"/>
    </location>
</feature>
<dbReference type="GO" id="GO:0006289">
    <property type="term" value="P:nucleotide-excision repair"/>
    <property type="evidence" value="ECO:0007669"/>
    <property type="project" value="InterPro"/>
</dbReference>
<evidence type="ECO:0000259" key="16">
    <source>
        <dbReference type="PROSITE" id="PS51192"/>
    </source>
</evidence>
<dbReference type="InterPro" id="IPR032830">
    <property type="entry name" value="XPB/Ssl2_N"/>
</dbReference>
<dbReference type="CDD" id="cd18789">
    <property type="entry name" value="SF2_C_XPB"/>
    <property type="match status" value="1"/>
</dbReference>
<evidence type="ECO:0000256" key="3">
    <source>
        <dbReference type="ARBA" id="ARBA00022741"/>
    </source>
</evidence>
<dbReference type="EMBL" id="HBHJ01023072">
    <property type="protein sequence ID" value="CAD9701030.1"/>
    <property type="molecule type" value="Transcribed_RNA"/>
</dbReference>
<dbReference type="AlphaFoldDB" id="A0A7S2SKM4"/>
<keyword evidence="4" id="KW-0227">DNA damage</keyword>
<dbReference type="GO" id="GO:0005675">
    <property type="term" value="C:transcription factor TFIIH holo complex"/>
    <property type="evidence" value="ECO:0007669"/>
    <property type="project" value="TreeGrafter"/>
</dbReference>
<dbReference type="GO" id="GO:0097550">
    <property type="term" value="C:transcription preinitiation complex"/>
    <property type="evidence" value="ECO:0007669"/>
    <property type="project" value="TreeGrafter"/>
</dbReference>
<feature type="compositionally biased region" description="Low complexity" evidence="15">
    <location>
        <begin position="792"/>
        <end position="805"/>
    </location>
</feature>
<evidence type="ECO:0000256" key="12">
    <source>
        <dbReference type="ARBA" id="ARBA00034617"/>
    </source>
</evidence>
<dbReference type="PANTHER" id="PTHR11274:SF0">
    <property type="entry name" value="GENERAL TRANSCRIPTION AND DNA REPAIR FACTOR IIH HELICASE SUBUNIT XPB"/>
    <property type="match status" value="1"/>
</dbReference>
<keyword evidence="11" id="KW-0539">Nucleus</keyword>
<dbReference type="GO" id="GO:0006367">
    <property type="term" value="P:transcription initiation at RNA polymerase II promoter"/>
    <property type="evidence" value="ECO:0007669"/>
    <property type="project" value="InterPro"/>
</dbReference>
<evidence type="ECO:0000256" key="13">
    <source>
        <dbReference type="ARBA" id="ARBA00034808"/>
    </source>
</evidence>
<dbReference type="NCBIfam" id="TIGR00603">
    <property type="entry name" value="rad25"/>
    <property type="match status" value="1"/>
</dbReference>
<dbReference type="InterPro" id="IPR014001">
    <property type="entry name" value="Helicase_ATP-bd"/>
</dbReference>
<dbReference type="PANTHER" id="PTHR11274">
    <property type="entry name" value="RAD25/XP-B DNA REPAIR HELICASE"/>
    <property type="match status" value="1"/>
</dbReference>
<keyword evidence="8" id="KW-0238">DNA-binding</keyword>
<dbReference type="Gene3D" id="3.40.50.300">
    <property type="entry name" value="P-loop containing nucleotide triphosphate hydrolases"/>
    <property type="match status" value="2"/>
</dbReference>
<dbReference type="InterPro" id="IPR001161">
    <property type="entry name" value="XPB/Ssl2"/>
</dbReference>
<evidence type="ECO:0000256" key="10">
    <source>
        <dbReference type="ARBA" id="ARBA00023235"/>
    </source>
</evidence>
<dbReference type="EC" id="5.6.2.4" evidence="13"/>
<dbReference type="InterPro" id="IPR032438">
    <property type="entry name" value="ERCC3_RAD25_C"/>
</dbReference>
<feature type="compositionally biased region" description="Basic and acidic residues" evidence="15">
    <location>
        <begin position="756"/>
        <end position="767"/>
    </location>
</feature>
<reference evidence="17" key="1">
    <citation type="submission" date="2021-01" db="EMBL/GenBank/DDBJ databases">
        <authorList>
            <person name="Corre E."/>
            <person name="Pelletier E."/>
            <person name="Niang G."/>
            <person name="Scheremetjew M."/>
            <person name="Finn R."/>
            <person name="Kale V."/>
            <person name="Holt S."/>
            <person name="Cochrane G."/>
            <person name="Meng A."/>
            <person name="Brown T."/>
            <person name="Cohen L."/>
        </authorList>
    </citation>
    <scope>NUCLEOTIDE SEQUENCE</scope>
    <source>
        <strain evidence="17">CCMP1243</strain>
    </source>
</reference>
<protein>
    <recommendedName>
        <fullName evidence="13">DNA 3'-5' helicase</fullName>
        <ecNumber evidence="13">5.6.2.4</ecNumber>
    </recommendedName>
</protein>
<dbReference type="SUPFAM" id="SSF52540">
    <property type="entry name" value="P-loop containing nucleoside triphosphate hydrolases"/>
    <property type="match status" value="2"/>
</dbReference>
<dbReference type="GO" id="GO:0005524">
    <property type="term" value="F:ATP binding"/>
    <property type="evidence" value="ECO:0007669"/>
    <property type="project" value="UniProtKB-KW"/>
</dbReference>
<evidence type="ECO:0000256" key="7">
    <source>
        <dbReference type="ARBA" id="ARBA00022840"/>
    </source>
</evidence>
<evidence type="ECO:0000256" key="9">
    <source>
        <dbReference type="ARBA" id="ARBA00023204"/>
    </source>
</evidence>
<dbReference type="Pfam" id="PF04851">
    <property type="entry name" value="ResIII"/>
    <property type="match status" value="1"/>
</dbReference>
<sequence>MEVKDETGASKAVLREADLRHAQARLWTAPGNPFEDYPSLSDCSGLIDKLRPDHALRPVWVCPNLSLFFENIVENADRIQEFLVAIAEPVSRPDLIHQYKITAQSLNGAVYGSSLDGRTILRELGHMSKTAPLPDTVVDFVESCTSRYCQAKLVLRSSNYFVESNNPEVLRHLLENPQIQQSRFKVAGATSEFHVTKSVSKQEELGANTALRSVATDLLRAVDKGDDFDEDVKSGSIEKGAQRSLTVSFMIKRGAVEQVKREARNADYPLLEEYDFRNDMQNPSIEKFNLRVVDPRTDKRIRVRPYQEKALSRMFGNGRARSGIIVLPCGAGKTFVGIAAAQTIRRSCLVVCTPNAAEQWKREFQKYTDLPDSSIAVFNSNSKPVNMPNPCILVSTYSMLGYNGPRSVESAAVMQQIQEREWGLMLLDEVHTFPATTHRNMIEVCKAHCRLGLTATLVREDDKIDDLDYLIGPKLFEANWMDLVDQGYLAEVQCVEVWCPMAKDFHREYLRSKYAEAQKLLSVMNASKFRAAEFLVGYHSERGDKILLYADNIWALETYCKTLGIPYLHGETSPDERLFWLGLFRGDPRFLFRNFVRKERKLDYSEVLGGVRSDVAGVMELKDRFTQMSLAERSRYAITVLGLSKIGDVAIDLPDASVLLQVDWHGGGRQQEAQRMGRILRPKPNAQDCKAFFYSLVSRDTKEMYHASKRQQYLIDQGYTYKVLLSTRLTTEDPGSPPMESIVPEGSQAEADLLEATKQEVDRRTDGKGSSGHSKRGMDLKKGGGSSKKQKTSNGGSANSSSATSRHLLFRSREKKKRPVRI</sequence>
<proteinExistence type="inferred from homology"/>
<gene>
    <name evidence="17" type="ORF">RMAR1173_LOCUS15197</name>
</gene>
<dbReference type="InterPro" id="IPR050615">
    <property type="entry name" value="ATP-dep_DNA_Helicase"/>
</dbReference>
<dbReference type="SMART" id="SM00487">
    <property type="entry name" value="DEXDc"/>
    <property type="match status" value="1"/>
</dbReference>
<comment type="catalytic activity">
    <reaction evidence="12">
        <text>Couples ATP hydrolysis with the unwinding of duplex DNA by translocating in the 3'-5' direction.</text>
        <dbReference type="EC" id="5.6.2.4"/>
    </reaction>
</comment>
<dbReference type="CDD" id="cd18029">
    <property type="entry name" value="DEXHc_XPB"/>
    <property type="match status" value="1"/>
</dbReference>
<dbReference type="FunFam" id="3.40.50.300:FF:000077">
    <property type="entry name" value="Probable DNA repair helicase RAD25"/>
    <property type="match status" value="1"/>
</dbReference>
<comment type="catalytic activity">
    <reaction evidence="14">
        <text>ATP + H2O = ADP + phosphate + H(+)</text>
        <dbReference type="Rhea" id="RHEA:13065"/>
        <dbReference type="ChEBI" id="CHEBI:15377"/>
        <dbReference type="ChEBI" id="CHEBI:15378"/>
        <dbReference type="ChEBI" id="CHEBI:30616"/>
        <dbReference type="ChEBI" id="CHEBI:43474"/>
        <dbReference type="ChEBI" id="CHEBI:456216"/>
        <dbReference type="EC" id="5.6.2.4"/>
    </reaction>
</comment>
<comment type="subcellular location">
    <subcellularLocation>
        <location evidence="1">Nucleus</location>
    </subcellularLocation>
</comment>
<evidence type="ECO:0000256" key="4">
    <source>
        <dbReference type="ARBA" id="ARBA00022763"/>
    </source>
</evidence>
<dbReference type="PRINTS" id="PR00851">
    <property type="entry name" value="XRODRMPGMNTB"/>
</dbReference>
<evidence type="ECO:0000256" key="6">
    <source>
        <dbReference type="ARBA" id="ARBA00022806"/>
    </source>
</evidence>
<keyword evidence="9" id="KW-0234">DNA repair</keyword>
<evidence type="ECO:0000256" key="14">
    <source>
        <dbReference type="ARBA" id="ARBA00048988"/>
    </source>
</evidence>
<evidence type="ECO:0000313" key="17">
    <source>
        <dbReference type="EMBL" id="CAD9701030.1"/>
    </source>
</evidence>
<dbReference type="Pfam" id="PF16203">
    <property type="entry name" value="ERCC3_RAD25_C"/>
    <property type="match status" value="2"/>
</dbReference>
<dbReference type="GO" id="GO:0000112">
    <property type="term" value="C:nucleotide-excision repair factor 3 complex"/>
    <property type="evidence" value="ECO:0007669"/>
    <property type="project" value="TreeGrafter"/>
</dbReference>
<evidence type="ECO:0000256" key="2">
    <source>
        <dbReference type="ARBA" id="ARBA00006637"/>
    </source>
</evidence>
<feature type="domain" description="Helicase ATP-binding" evidence="16">
    <location>
        <begin position="314"/>
        <end position="475"/>
    </location>
</feature>
<evidence type="ECO:0000256" key="1">
    <source>
        <dbReference type="ARBA" id="ARBA00004123"/>
    </source>
</evidence>
<dbReference type="InterPro" id="IPR027417">
    <property type="entry name" value="P-loop_NTPase"/>
</dbReference>
<dbReference type="GO" id="GO:0043138">
    <property type="term" value="F:3'-5' DNA helicase activity"/>
    <property type="evidence" value="ECO:0007669"/>
    <property type="project" value="UniProtKB-EC"/>
</dbReference>
<dbReference type="Pfam" id="PF13625">
    <property type="entry name" value="Helicase_C_3"/>
    <property type="match status" value="1"/>
</dbReference>
<keyword evidence="10" id="KW-0413">Isomerase</keyword>
<dbReference type="GO" id="GO:0016787">
    <property type="term" value="F:hydrolase activity"/>
    <property type="evidence" value="ECO:0007669"/>
    <property type="project" value="UniProtKB-KW"/>
</dbReference>
<keyword evidence="3" id="KW-0547">Nucleotide-binding</keyword>
<organism evidence="17">
    <name type="scientific">Rhizochromulina marina</name>
    <dbReference type="NCBI Taxonomy" id="1034831"/>
    <lineage>
        <taxon>Eukaryota</taxon>
        <taxon>Sar</taxon>
        <taxon>Stramenopiles</taxon>
        <taxon>Ochrophyta</taxon>
        <taxon>Dictyochophyceae</taxon>
        <taxon>Rhizochromulinales</taxon>
        <taxon>Rhizochromulina</taxon>
    </lineage>
</organism>
<accession>A0A7S2SKM4</accession>
<dbReference type="PROSITE" id="PS51192">
    <property type="entry name" value="HELICASE_ATP_BIND_1"/>
    <property type="match status" value="1"/>
</dbReference>
<comment type="similarity">
    <text evidence="2">Belongs to the helicase family. RAD25/XPB subfamily.</text>
</comment>
<dbReference type="GO" id="GO:0003677">
    <property type="term" value="F:DNA binding"/>
    <property type="evidence" value="ECO:0007669"/>
    <property type="project" value="UniProtKB-KW"/>
</dbReference>
<feature type="compositionally biased region" description="Basic residues" evidence="15">
    <location>
        <begin position="808"/>
        <end position="822"/>
    </location>
</feature>
<dbReference type="InterPro" id="IPR006935">
    <property type="entry name" value="Helicase/UvrB_N"/>
</dbReference>
<name>A0A7S2SKM4_9STRA</name>